<evidence type="ECO:0000259" key="5">
    <source>
        <dbReference type="Pfam" id="PF00462"/>
    </source>
</evidence>
<keyword evidence="7" id="KW-1185">Reference proteome</keyword>
<evidence type="ECO:0000256" key="1">
    <source>
        <dbReference type="ARBA" id="ARBA00004496"/>
    </source>
</evidence>
<dbReference type="Gene3D" id="3.40.30.10">
    <property type="entry name" value="Glutaredoxin"/>
    <property type="match status" value="1"/>
</dbReference>
<dbReference type="CDD" id="cd03419">
    <property type="entry name" value="GRX_GRXh_1_2_like"/>
    <property type="match status" value="1"/>
</dbReference>
<dbReference type="GO" id="GO:0005737">
    <property type="term" value="C:cytoplasm"/>
    <property type="evidence" value="ECO:0007669"/>
    <property type="project" value="UniProtKB-SubCell"/>
</dbReference>
<dbReference type="PROSITE" id="PS51354">
    <property type="entry name" value="GLUTAREDOXIN_2"/>
    <property type="match status" value="1"/>
</dbReference>
<evidence type="ECO:0000313" key="7">
    <source>
        <dbReference type="Proteomes" id="UP001443914"/>
    </source>
</evidence>
<dbReference type="Pfam" id="PF00462">
    <property type="entry name" value="Glutaredoxin"/>
    <property type="match status" value="1"/>
</dbReference>
<dbReference type="PANTHER" id="PTHR10168">
    <property type="entry name" value="GLUTAREDOXIN"/>
    <property type="match status" value="1"/>
</dbReference>
<dbReference type="AlphaFoldDB" id="A0AAW1HM44"/>
<evidence type="ECO:0000313" key="6">
    <source>
        <dbReference type="EMBL" id="KAK9677792.1"/>
    </source>
</evidence>
<dbReference type="Proteomes" id="UP001443914">
    <property type="component" value="Unassembled WGS sequence"/>
</dbReference>
<organism evidence="6 7">
    <name type="scientific">Saponaria officinalis</name>
    <name type="common">Common soapwort</name>
    <name type="synonym">Lychnis saponaria</name>
    <dbReference type="NCBI Taxonomy" id="3572"/>
    <lineage>
        <taxon>Eukaryota</taxon>
        <taxon>Viridiplantae</taxon>
        <taxon>Streptophyta</taxon>
        <taxon>Embryophyta</taxon>
        <taxon>Tracheophyta</taxon>
        <taxon>Spermatophyta</taxon>
        <taxon>Magnoliopsida</taxon>
        <taxon>eudicotyledons</taxon>
        <taxon>Gunneridae</taxon>
        <taxon>Pentapetalae</taxon>
        <taxon>Caryophyllales</taxon>
        <taxon>Caryophyllaceae</taxon>
        <taxon>Caryophylleae</taxon>
        <taxon>Saponaria</taxon>
    </lineage>
</organism>
<evidence type="ECO:0000256" key="2">
    <source>
        <dbReference type="ARBA" id="ARBA00007568"/>
    </source>
</evidence>
<feature type="domain" description="Glutaredoxin" evidence="5">
    <location>
        <begin position="33"/>
        <end position="94"/>
    </location>
</feature>
<keyword evidence="3" id="KW-0963">Cytoplasm</keyword>
<gene>
    <name evidence="6" type="ORF">RND81_11G167500</name>
</gene>
<proteinExistence type="inferred from homology"/>
<comment type="similarity">
    <text evidence="2">Belongs to the glutaredoxin family. CC-type subfamily.</text>
</comment>
<evidence type="ECO:0000256" key="3">
    <source>
        <dbReference type="ARBA" id="ARBA00022490"/>
    </source>
</evidence>
<accession>A0AAW1HM44</accession>
<reference evidence="6" key="1">
    <citation type="submission" date="2024-03" db="EMBL/GenBank/DDBJ databases">
        <title>WGS assembly of Saponaria officinalis var. Norfolk2.</title>
        <authorList>
            <person name="Jenkins J."/>
            <person name="Shu S."/>
            <person name="Grimwood J."/>
            <person name="Barry K."/>
            <person name="Goodstein D."/>
            <person name="Schmutz J."/>
            <person name="Leebens-Mack J."/>
            <person name="Osbourn A."/>
        </authorList>
    </citation>
    <scope>NUCLEOTIDE SEQUENCE [LARGE SCALE GENOMIC DNA]</scope>
    <source>
        <strain evidence="6">JIC</strain>
    </source>
</reference>
<sequence>MKSKNNENNTRNNEEMMMILYKKMRRVIETSAVVVFSLGSECCMCHVAKHLLFGLGVAPTVVELDSSGDIATALHHLTGGDEKAVPAIFVGGKLLGGIESLMASHINGSLVPLLKEAGALWL</sequence>
<comment type="subcellular location">
    <subcellularLocation>
        <location evidence="1">Cytoplasm</location>
    </subcellularLocation>
</comment>
<dbReference type="EMBL" id="JBDFQZ010000011">
    <property type="protein sequence ID" value="KAK9677792.1"/>
    <property type="molecule type" value="Genomic_DNA"/>
</dbReference>
<dbReference type="InterPro" id="IPR011905">
    <property type="entry name" value="GlrX-like_pln_2"/>
</dbReference>
<dbReference type="SUPFAM" id="SSF52833">
    <property type="entry name" value="Thioredoxin-like"/>
    <property type="match status" value="1"/>
</dbReference>
<keyword evidence="4" id="KW-0676">Redox-active center</keyword>
<protein>
    <recommendedName>
        <fullName evidence="5">Glutaredoxin domain-containing protein</fullName>
    </recommendedName>
</protein>
<dbReference type="NCBIfam" id="TIGR02189">
    <property type="entry name" value="GlrX-like_plant"/>
    <property type="match status" value="1"/>
</dbReference>
<dbReference type="InterPro" id="IPR036249">
    <property type="entry name" value="Thioredoxin-like_sf"/>
</dbReference>
<name>A0AAW1HM44_SAPOF</name>
<dbReference type="InterPro" id="IPR002109">
    <property type="entry name" value="Glutaredoxin"/>
</dbReference>
<comment type="caution">
    <text evidence="6">The sequence shown here is derived from an EMBL/GenBank/DDBJ whole genome shotgun (WGS) entry which is preliminary data.</text>
</comment>
<evidence type="ECO:0000256" key="4">
    <source>
        <dbReference type="ARBA" id="ARBA00023284"/>
    </source>
</evidence>